<feature type="non-terminal residue" evidence="1">
    <location>
        <position position="10"/>
    </location>
</feature>
<comment type="caution">
    <text evidence="1">The sequence shown here is derived from an EMBL/GenBank/DDBJ whole genome shotgun (WGS) entry which is preliminary data.</text>
</comment>
<organism evidence="1 2">
    <name type="scientific">Rhizopogon vesiculosus</name>
    <dbReference type="NCBI Taxonomy" id="180088"/>
    <lineage>
        <taxon>Eukaryota</taxon>
        <taxon>Fungi</taxon>
        <taxon>Dikarya</taxon>
        <taxon>Basidiomycota</taxon>
        <taxon>Agaricomycotina</taxon>
        <taxon>Agaricomycetes</taxon>
        <taxon>Agaricomycetidae</taxon>
        <taxon>Boletales</taxon>
        <taxon>Suillineae</taxon>
        <taxon>Rhizopogonaceae</taxon>
        <taxon>Rhizopogon</taxon>
    </lineage>
</organism>
<sequence>MSGKMTESIS</sequence>
<keyword evidence="2" id="KW-1185">Reference proteome</keyword>
<gene>
    <name evidence="1" type="ORF">AZE42_11805</name>
</gene>
<dbReference type="Proteomes" id="UP000183567">
    <property type="component" value="Unassembled WGS sequence"/>
</dbReference>
<dbReference type="EMBL" id="LVVM01000733">
    <property type="protein sequence ID" value="OJA20060.1"/>
    <property type="molecule type" value="Genomic_DNA"/>
</dbReference>
<name>A0A1J8R836_9AGAM</name>
<accession>A0A1J8R836</accession>
<evidence type="ECO:0000313" key="1">
    <source>
        <dbReference type="EMBL" id="OJA20060.1"/>
    </source>
</evidence>
<proteinExistence type="predicted"/>
<protein>
    <submittedName>
        <fullName evidence="1">Uncharacterized protein</fullName>
    </submittedName>
</protein>
<evidence type="ECO:0000313" key="2">
    <source>
        <dbReference type="Proteomes" id="UP000183567"/>
    </source>
</evidence>
<reference evidence="1 2" key="1">
    <citation type="submission" date="2016-03" db="EMBL/GenBank/DDBJ databases">
        <title>Comparative genomics of the ectomycorrhizal sister species Rhizopogon vinicolor and Rhizopogon vesiculosus (Basidiomycota: Boletales) reveals a divergence of the mating type B locus.</title>
        <authorList>
            <person name="Mujic A.B."/>
            <person name="Kuo A."/>
            <person name="Tritt A."/>
            <person name="Lipzen A."/>
            <person name="Chen C."/>
            <person name="Johnson J."/>
            <person name="Sharma A."/>
            <person name="Barry K."/>
            <person name="Grigoriev I.V."/>
            <person name="Spatafora J.W."/>
        </authorList>
    </citation>
    <scope>NUCLEOTIDE SEQUENCE [LARGE SCALE GENOMIC DNA]</scope>
    <source>
        <strain evidence="1 2">AM-OR11-056</strain>
    </source>
</reference>